<dbReference type="OMA" id="AHHIMGY"/>
<accession>A0A1Q9D9A4</accession>
<proteinExistence type="predicted"/>
<dbReference type="SUPFAM" id="SSF52949">
    <property type="entry name" value="Macro domain-like"/>
    <property type="match status" value="1"/>
</dbReference>
<comment type="caution">
    <text evidence="1">The sequence shown here is derived from an EMBL/GenBank/DDBJ whole genome shotgun (WGS) entry which is preliminary data.</text>
</comment>
<dbReference type="EMBL" id="LSRX01000650">
    <property type="protein sequence ID" value="OLP91754.1"/>
    <property type="molecule type" value="Genomic_DNA"/>
</dbReference>
<dbReference type="InterPro" id="IPR002589">
    <property type="entry name" value="Macro_dom"/>
</dbReference>
<name>A0A1Q9D9A4_SYMMI</name>
<evidence type="ECO:0000313" key="1">
    <source>
        <dbReference type="EMBL" id="OLP91754.1"/>
    </source>
</evidence>
<dbReference type="Gene3D" id="3.40.220.10">
    <property type="entry name" value="Leucine Aminopeptidase, subunit E, domain 1"/>
    <property type="match status" value="1"/>
</dbReference>
<gene>
    <name evidence="1" type="ORF">AK812_SmicGene26508</name>
</gene>
<dbReference type="PANTHER" id="PTHR11106">
    <property type="entry name" value="GANGLIOSIDE INDUCED DIFFERENTIATION ASSOCIATED PROTEIN 2-RELATED"/>
    <property type="match status" value="1"/>
</dbReference>
<reference evidence="1 2" key="1">
    <citation type="submission" date="2016-02" db="EMBL/GenBank/DDBJ databases">
        <title>Genome analysis of coral dinoflagellate symbionts highlights evolutionary adaptations to a symbiotic lifestyle.</title>
        <authorList>
            <person name="Aranda M."/>
            <person name="Li Y."/>
            <person name="Liew Y.J."/>
            <person name="Baumgarten S."/>
            <person name="Simakov O."/>
            <person name="Wilson M."/>
            <person name="Piel J."/>
            <person name="Ashoor H."/>
            <person name="Bougouffa S."/>
            <person name="Bajic V.B."/>
            <person name="Ryu T."/>
            <person name="Ravasi T."/>
            <person name="Bayer T."/>
            <person name="Micklem G."/>
            <person name="Kim H."/>
            <person name="Bhak J."/>
            <person name="Lajeunesse T.C."/>
            <person name="Voolstra C.R."/>
        </authorList>
    </citation>
    <scope>NUCLEOTIDE SEQUENCE [LARGE SCALE GENOMIC DNA]</scope>
    <source>
        <strain evidence="1 2">CCMP2467</strain>
    </source>
</reference>
<dbReference type="PROSITE" id="PS51154">
    <property type="entry name" value="MACRO"/>
    <property type="match status" value="1"/>
</dbReference>
<dbReference type="InterPro" id="IPR043472">
    <property type="entry name" value="Macro_dom-like"/>
</dbReference>
<dbReference type="AlphaFoldDB" id="A0A1Q9D9A4"/>
<keyword evidence="2" id="KW-1185">Reference proteome</keyword>
<evidence type="ECO:0000313" key="2">
    <source>
        <dbReference type="Proteomes" id="UP000186817"/>
    </source>
</evidence>
<dbReference type="OrthoDB" id="6133115at2759"/>
<protein>
    <submittedName>
        <fullName evidence="1">Uncharacterized protein</fullName>
    </submittedName>
</protein>
<dbReference type="Proteomes" id="UP000186817">
    <property type="component" value="Unassembled WGS sequence"/>
</dbReference>
<dbReference type="PANTHER" id="PTHR11106:SF27">
    <property type="entry name" value="MACRO DOMAIN-CONTAINING PROTEIN"/>
    <property type="match status" value="1"/>
</dbReference>
<sequence length="249" mass="26958">MPTLEAITRFSRGFARSTRGSRRSLQLGSLQLQLHMTDDIVESPPRGFCDVLINPANEALVGTRLPYFPMQVEPPPELQNSRWCGMEAGSGMFYAQQVVDGRVHAVGGSELKEACLQLGEVSPGIRCPTGQAVMTPALGGLRPFFSHIVHAVPPFYSSENWEKCLQSCWEASLELSWSVADNAVVASPLLGAGARGVPMLEASTVALTAIQNWAHRTCPRGIICIAVRDDEVAAVIEQTMVEAELPRTA</sequence>
<dbReference type="Pfam" id="PF01661">
    <property type="entry name" value="Macro"/>
    <property type="match status" value="1"/>
</dbReference>
<organism evidence="1 2">
    <name type="scientific">Symbiodinium microadriaticum</name>
    <name type="common">Dinoflagellate</name>
    <name type="synonym">Zooxanthella microadriatica</name>
    <dbReference type="NCBI Taxonomy" id="2951"/>
    <lineage>
        <taxon>Eukaryota</taxon>
        <taxon>Sar</taxon>
        <taxon>Alveolata</taxon>
        <taxon>Dinophyceae</taxon>
        <taxon>Suessiales</taxon>
        <taxon>Symbiodiniaceae</taxon>
        <taxon>Symbiodinium</taxon>
    </lineage>
</organism>